<accession>A0ABD0NSB0</accession>
<evidence type="ECO:0000313" key="3">
    <source>
        <dbReference type="Proteomes" id="UP001529510"/>
    </source>
</evidence>
<dbReference type="Proteomes" id="UP001529510">
    <property type="component" value="Unassembled WGS sequence"/>
</dbReference>
<dbReference type="InterPro" id="IPR027417">
    <property type="entry name" value="P-loop_NTPase"/>
</dbReference>
<proteinExistence type="predicted"/>
<dbReference type="EMBL" id="JAMKFB020000020">
    <property type="protein sequence ID" value="KAL0164798.1"/>
    <property type="molecule type" value="Genomic_DNA"/>
</dbReference>
<evidence type="ECO:0000256" key="1">
    <source>
        <dbReference type="SAM" id="MobiDB-lite"/>
    </source>
</evidence>
<evidence type="ECO:0008006" key="4">
    <source>
        <dbReference type="Google" id="ProtNLM"/>
    </source>
</evidence>
<feature type="non-terminal residue" evidence="2">
    <location>
        <position position="1"/>
    </location>
</feature>
<comment type="caution">
    <text evidence="2">The sequence shown here is derived from an EMBL/GenBank/DDBJ whole genome shotgun (WGS) entry which is preliminary data.</text>
</comment>
<gene>
    <name evidence="2" type="ORF">M9458_040551</name>
</gene>
<dbReference type="SUPFAM" id="SSF52540">
    <property type="entry name" value="P-loop containing nucleoside triphosphate hydrolases"/>
    <property type="match status" value="1"/>
</dbReference>
<feature type="compositionally biased region" description="Acidic residues" evidence="1">
    <location>
        <begin position="101"/>
        <end position="130"/>
    </location>
</feature>
<evidence type="ECO:0000313" key="2">
    <source>
        <dbReference type="EMBL" id="KAL0164798.1"/>
    </source>
</evidence>
<sequence length="177" mass="21202">FILEGFPQNQEEVSFMVEHHLFPDVVAVMSVEVSEVVRRLLPSRLTRWRERRDRKQEQIRLVIKLRRELRERAITQRRAELMAERAPKKPSPLTLRPLKEQDEDEDEDDEEVQEESEMMDEEQQELEEMEAMLLEEFPPVEEEEAEDEETEAGAEERLEMEISQRFEKDDNNLTSMT</sequence>
<feature type="non-terminal residue" evidence="2">
    <location>
        <position position="177"/>
    </location>
</feature>
<feature type="region of interest" description="Disordered" evidence="1">
    <location>
        <begin position="79"/>
        <end position="177"/>
    </location>
</feature>
<keyword evidence="3" id="KW-1185">Reference proteome</keyword>
<reference evidence="2 3" key="1">
    <citation type="submission" date="2024-05" db="EMBL/GenBank/DDBJ databases">
        <title>Genome sequencing and assembly of Indian major carp, Cirrhinus mrigala (Hamilton, 1822).</title>
        <authorList>
            <person name="Mohindra V."/>
            <person name="Chowdhury L.M."/>
            <person name="Lal K."/>
            <person name="Jena J.K."/>
        </authorList>
    </citation>
    <scope>NUCLEOTIDE SEQUENCE [LARGE SCALE GENOMIC DNA]</scope>
    <source>
        <strain evidence="2">CM1030</strain>
        <tissue evidence="2">Blood</tissue>
    </source>
</reference>
<dbReference type="AlphaFoldDB" id="A0ABD0NSB0"/>
<organism evidence="2 3">
    <name type="scientific">Cirrhinus mrigala</name>
    <name type="common">Mrigala</name>
    <dbReference type="NCBI Taxonomy" id="683832"/>
    <lineage>
        <taxon>Eukaryota</taxon>
        <taxon>Metazoa</taxon>
        <taxon>Chordata</taxon>
        <taxon>Craniata</taxon>
        <taxon>Vertebrata</taxon>
        <taxon>Euteleostomi</taxon>
        <taxon>Actinopterygii</taxon>
        <taxon>Neopterygii</taxon>
        <taxon>Teleostei</taxon>
        <taxon>Ostariophysi</taxon>
        <taxon>Cypriniformes</taxon>
        <taxon>Cyprinidae</taxon>
        <taxon>Labeoninae</taxon>
        <taxon>Labeonini</taxon>
        <taxon>Cirrhinus</taxon>
    </lineage>
</organism>
<feature type="compositionally biased region" description="Acidic residues" evidence="1">
    <location>
        <begin position="138"/>
        <end position="153"/>
    </location>
</feature>
<name>A0ABD0NSB0_CIRMR</name>
<feature type="compositionally biased region" description="Basic and acidic residues" evidence="1">
    <location>
        <begin position="154"/>
        <end position="171"/>
    </location>
</feature>
<protein>
    <recommendedName>
        <fullName evidence="4">Nucleoside-diphosphate kinase</fullName>
    </recommendedName>
</protein>